<feature type="transmembrane region" description="Helical" evidence="5">
    <location>
        <begin position="67"/>
        <end position="90"/>
    </location>
</feature>
<evidence type="ECO:0000313" key="7">
    <source>
        <dbReference type="Proteomes" id="UP000182762"/>
    </source>
</evidence>
<organism evidence="6 7">
    <name type="scientific">Priestia endophytica DSM 13796</name>
    <dbReference type="NCBI Taxonomy" id="1121089"/>
    <lineage>
        <taxon>Bacteria</taxon>
        <taxon>Bacillati</taxon>
        <taxon>Bacillota</taxon>
        <taxon>Bacilli</taxon>
        <taxon>Bacillales</taxon>
        <taxon>Bacillaceae</taxon>
        <taxon>Priestia</taxon>
    </lineage>
</organism>
<evidence type="ECO:0000256" key="5">
    <source>
        <dbReference type="SAM" id="Phobius"/>
    </source>
</evidence>
<keyword evidence="3 5" id="KW-1133">Transmembrane helix</keyword>
<gene>
    <name evidence="6" type="ORF">SAMN02745910_01971</name>
</gene>
<feature type="transmembrane region" description="Helical" evidence="5">
    <location>
        <begin position="225"/>
        <end position="250"/>
    </location>
</feature>
<feature type="transmembrane region" description="Helical" evidence="5">
    <location>
        <begin position="124"/>
        <end position="142"/>
    </location>
</feature>
<keyword evidence="7" id="KW-1185">Reference proteome</keyword>
<feature type="transmembrane region" description="Helical" evidence="5">
    <location>
        <begin position="286"/>
        <end position="310"/>
    </location>
</feature>
<feature type="transmembrane region" description="Helical" evidence="5">
    <location>
        <begin position="257"/>
        <end position="280"/>
    </location>
</feature>
<sequence length="322" mass="35763">MLDRLNYYIGKWMPLITPLSVALGVLAYTNLHSLSFLVPWLFAFMTFVGSLKSNFKSLQNTVLHPFPLLLTLVVLHVITPLWAFAIGHLFFPNDPFTVTGMTLALVVPTGITSMIWVSMYKGNIPLTLSIILIDTLLSPFIVPFSMSMLAGETVEMQPLEMMKGLFFMVVLPSLLAMLVNQFSARARIEKMSRTLSPFSKLTLPAVIMINSSAIAPYLRHIDAKLLGILGTILFIVLAGYLFSWGLAALFKQTRENVVAIIYTGGMRNISAGTVIAVSFFPAQVAVPVVFCMLFQQVLAAFHGYLLTAFYNRRTLFAKNVNH</sequence>
<comment type="caution">
    <text evidence="6">The sequence shown here is derived from an EMBL/GenBank/DDBJ whole genome shotgun (WGS) entry which is preliminary data.</text>
</comment>
<protein>
    <submittedName>
        <fullName evidence="6">Predicted Na+-dependent transporter</fullName>
    </submittedName>
</protein>
<accession>A0A1I5ZE82</accession>
<evidence type="ECO:0000256" key="1">
    <source>
        <dbReference type="ARBA" id="ARBA00004141"/>
    </source>
</evidence>
<feature type="transmembrane region" description="Helical" evidence="5">
    <location>
        <begin position="37"/>
        <end position="55"/>
    </location>
</feature>
<keyword evidence="2 5" id="KW-0812">Transmembrane</keyword>
<dbReference type="PANTHER" id="PTHR10361:SF28">
    <property type="entry name" value="P3 PROTEIN-RELATED"/>
    <property type="match status" value="1"/>
</dbReference>
<reference evidence="6 7" key="1">
    <citation type="submission" date="2016-10" db="EMBL/GenBank/DDBJ databases">
        <authorList>
            <person name="Varghese N."/>
            <person name="Submissions S."/>
        </authorList>
    </citation>
    <scope>NUCLEOTIDE SEQUENCE [LARGE SCALE GENOMIC DNA]</scope>
    <source>
        <strain evidence="6 7">DSM 13796</strain>
    </source>
</reference>
<feature type="transmembrane region" description="Helical" evidence="5">
    <location>
        <begin position="201"/>
        <end position="219"/>
    </location>
</feature>
<proteinExistence type="predicted"/>
<evidence type="ECO:0000256" key="2">
    <source>
        <dbReference type="ARBA" id="ARBA00022692"/>
    </source>
</evidence>
<evidence type="ECO:0000256" key="3">
    <source>
        <dbReference type="ARBA" id="ARBA00022989"/>
    </source>
</evidence>
<feature type="transmembrane region" description="Helical" evidence="5">
    <location>
        <begin position="12"/>
        <end position="31"/>
    </location>
</feature>
<dbReference type="Pfam" id="PF01758">
    <property type="entry name" value="SBF"/>
    <property type="match status" value="1"/>
</dbReference>
<dbReference type="GeneID" id="93710646"/>
<evidence type="ECO:0000256" key="4">
    <source>
        <dbReference type="ARBA" id="ARBA00023136"/>
    </source>
</evidence>
<dbReference type="PANTHER" id="PTHR10361">
    <property type="entry name" value="SODIUM-BILE ACID COTRANSPORTER"/>
    <property type="match status" value="1"/>
</dbReference>
<dbReference type="EMBL" id="FOXX01000004">
    <property type="protein sequence ID" value="SFQ54799.1"/>
    <property type="molecule type" value="Genomic_DNA"/>
</dbReference>
<dbReference type="Gene3D" id="1.20.1530.20">
    <property type="match status" value="1"/>
</dbReference>
<evidence type="ECO:0000313" key="6">
    <source>
        <dbReference type="EMBL" id="SFQ54799.1"/>
    </source>
</evidence>
<dbReference type="Proteomes" id="UP000182762">
    <property type="component" value="Unassembled WGS sequence"/>
</dbReference>
<dbReference type="InterPro" id="IPR038770">
    <property type="entry name" value="Na+/solute_symporter_sf"/>
</dbReference>
<dbReference type="InterPro" id="IPR002657">
    <property type="entry name" value="BilAc:Na_symport/Acr3"/>
</dbReference>
<name>A0A1I5ZE82_9BACI</name>
<dbReference type="InterPro" id="IPR004710">
    <property type="entry name" value="Bilac:Na_transpt"/>
</dbReference>
<comment type="subcellular location">
    <subcellularLocation>
        <location evidence="1">Membrane</location>
        <topology evidence="1">Multi-pass membrane protein</topology>
    </subcellularLocation>
</comment>
<dbReference type="RefSeq" id="WP_061804328.1">
    <property type="nucleotide sequence ID" value="NZ_FOXX01000004.1"/>
</dbReference>
<feature type="transmembrane region" description="Helical" evidence="5">
    <location>
        <begin position="96"/>
        <end position="117"/>
    </location>
</feature>
<keyword evidence="4 5" id="KW-0472">Membrane</keyword>
<feature type="transmembrane region" description="Helical" evidence="5">
    <location>
        <begin position="162"/>
        <end position="180"/>
    </location>
</feature>